<dbReference type="EMBL" id="QGNW01001326">
    <property type="protein sequence ID" value="RVW45487.1"/>
    <property type="molecule type" value="Genomic_DNA"/>
</dbReference>
<evidence type="ECO:0000259" key="3">
    <source>
        <dbReference type="PROSITE" id="PS50011"/>
    </source>
</evidence>
<sequence length="137" mass="15115">MLKLGMQKVGIALYTKSTMGLVKLADFGVATKLTEADVNTHSVVGTPYWMAPESGETVDHIFLHCPLSLGLCNSVGLIWIEFLLRVACEVSFFTPCFAERSASWLAKSGTQEKEHLKRLALQPILQFNACHVMSNVE</sequence>
<evidence type="ECO:0000313" key="4">
    <source>
        <dbReference type="EMBL" id="RVW45487.1"/>
    </source>
</evidence>
<reference evidence="4 6" key="1">
    <citation type="journal article" date="2018" name="PLoS Genet.">
        <title>Population sequencing reveals clonal diversity and ancestral inbreeding in the grapevine cultivar Chardonnay.</title>
        <authorList>
            <person name="Roach M.J."/>
            <person name="Johnson D.L."/>
            <person name="Bohlmann J."/>
            <person name="van Vuuren H.J."/>
            <person name="Jones S.J."/>
            <person name="Pretorius I.S."/>
            <person name="Schmidt S.A."/>
            <person name="Borneman A.R."/>
        </authorList>
    </citation>
    <scope>NUCLEOTIDE SEQUENCE [LARGE SCALE GENOMIC DNA]</scope>
    <source>
        <strain evidence="6">cv. Chardonnay</strain>
        <strain evidence="4">I10V1</strain>
        <tissue evidence="4">Leaf</tissue>
    </source>
</reference>
<protein>
    <submittedName>
        <fullName evidence="4">MAP3K epsilon protein kinase 1</fullName>
    </submittedName>
</protein>
<keyword evidence="1" id="KW-0547">Nucleotide-binding</keyword>
<accession>A0A438ECA9</accession>
<dbReference type="PANTHER" id="PTHR48012:SF26">
    <property type="entry name" value="SERINE_THREONINE-PROTEIN KINASE DDB_G0283821-RELATED"/>
    <property type="match status" value="1"/>
</dbReference>
<evidence type="ECO:0000256" key="2">
    <source>
        <dbReference type="ARBA" id="ARBA00022840"/>
    </source>
</evidence>
<keyword evidence="4" id="KW-0418">Kinase</keyword>
<dbReference type="GO" id="GO:0004672">
    <property type="term" value="F:protein kinase activity"/>
    <property type="evidence" value="ECO:0007669"/>
    <property type="project" value="InterPro"/>
</dbReference>
<keyword evidence="2" id="KW-0067">ATP-binding</keyword>
<dbReference type="EMBL" id="QGNW01000692">
    <property type="protein sequence ID" value="RVW65207.1"/>
    <property type="molecule type" value="Genomic_DNA"/>
</dbReference>
<evidence type="ECO:0000313" key="6">
    <source>
        <dbReference type="Proteomes" id="UP000288805"/>
    </source>
</evidence>
<dbReference type="Gene3D" id="1.10.510.10">
    <property type="entry name" value="Transferase(Phosphotransferase) domain 1"/>
    <property type="match status" value="1"/>
</dbReference>
<comment type="caution">
    <text evidence="4">The sequence shown here is derived from an EMBL/GenBank/DDBJ whole genome shotgun (WGS) entry which is preliminary data.</text>
</comment>
<dbReference type="InterPro" id="IPR011009">
    <property type="entry name" value="Kinase-like_dom_sf"/>
</dbReference>
<dbReference type="InterPro" id="IPR000719">
    <property type="entry name" value="Prot_kinase_dom"/>
</dbReference>
<gene>
    <name evidence="4" type="primary">M3KE1_1</name>
    <name evidence="5" type="synonym">M3KE1_6</name>
    <name evidence="5" type="ORF">CK203_035804</name>
    <name evidence="4" type="ORF">CK203_079764</name>
</gene>
<feature type="domain" description="Protein kinase" evidence="3">
    <location>
        <begin position="1"/>
        <end position="137"/>
    </location>
</feature>
<organism evidence="4 6">
    <name type="scientific">Vitis vinifera</name>
    <name type="common">Grape</name>
    <dbReference type="NCBI Taxonomy" id="29760"/>
    <lineage>
        <taxon>Eukaryota</taxon>
        <taxon>Viridiplantae</taxon>
        <taxon>Streptophyta</taxon>
        <taxon>Embryophyta</taxon>
        <taxon>Tracheophyta</taxon>
        <taxon>Spermatophyta</taxon>
        <taxon>Magnoliopsida</taxon>
        <taxon>eudicotyledons</taxon>
        <taxon>Gunneridae</taxon>
        <taxon>Pentapetalae</taxon>
        <taxon>rosids</taxon>
        <taxon>Vitales</taxon>
        <taxon>Vitaceae</taxon>
        <taxon>Viteae</taxon>
        <taxon>Vitis</taxon>
    </lineage>
</organism>
<dbReference type="AlphaFoldDB" id="A0A438ECA9"/>
<dbReference type="SUPFAM" id="SSF56112">
    <property type="entry name" value="Protein kinase-like (PK-like)"/>
    <property type="match status" value="1"/>
</dbReference>
<name>A0A438ECA9_VITVI</name>
<dbReference type="PROSITE" id="PS50011">
    <property type="entry name" value="PROTEIN_KINASE_DOM"/>
    <property type="match status" value="1"/>
</dbReference>
<dbReference type="PANTHER" id="PTHR48012">
    <property type="entry name" value="STERILE20-LIKE KINASE, ISOFORM B-RELATED"/>
    <property type="match status" value="1"/>
</dbReference>
<evidence type="ECO:0000313" key="5">
    <source>
        <dbReference type="EMBL" id="RVW65207.1"/>
    </source>
</evidence>
<dbReference type="Proteomes" id="UP000288805">
    <property type="component" value="Unassembled WGS sequence"/>
</dbReference>
<dbReference type="InterPro" id="IPR050629">
    <property type="entry name" value="STE20/SPS1-PAK"/>
</dbReference>
<keyword evidence="4" id="KW-0808">Transferase</keyword>
<proteinExistence type="predicted"/>
<dbReference type="GO" id="GO:0005524">
    <property type="term" value="F:ATP binding"/>
    <property type="evidence" value="ECO:0007669"/>
    <property type="project" value="UniProtKB-KW"/>
</dbReference>
<evidence type="ECO:0000256" key="1">
    <source>
        <dbReference type="ARBA" id="ARBA00022741"/>
    </source>
</evidence>